<feature type="non-terminal residue" evidence="1">
    <location>
        <position position="1"/>
    </location>
</feature>
<evidence type="ECO:0000313" key="2">
    <source>
        <dbReference type="Proteomes" id="UP000215335"/>
    </source>
</evidence>
<gene>
    <name evidence="1" type="ORF">TSAR_001232</name>
</gene>
<protein>
    <submittedName>
        <fullName evidence="1">Uncharacterized protein</fullName>
    </submittedName>
</protein>
<reference evidence="1 2" key="1">
    <citation type="journal article" date="2017" name="Curr. Biol.">
        <title>The Evolution of Venom by Co-option of Single-Copy Genes.</title>
        <authorList>
            <person name="Martinson E.O."/>
            <person name="Mrinalini"/>
            <person name="Kelkar Y.D."/>
            <person name="Chang C.H."/>
            <person name="Werren J.H."/>
        </authorList>
    </citation>
    <scope>NUCLEOTIDE SEQUENCE [LARGE SCALE GENOMIC DNA]</scope>
    <source>
        <strain evidence="1 2">Alberta</strain>
        <tissue evidence="1">Whole body</tissue>
    </source>
</reference>
<evidence type="ECO:0000313" key="1">
    <source>
        <dbReference type="EMBL" id="OXU29596.1"/>
    </source>
</evidence>
<accession>A0A232FFQ5</accession>
<sequence length="57" mass="6850">KRIKLPTFPRLVLGIDRFVWQIKKKNHIDGSRVKLYPINILSDLTTYFLIINRKLKK</sequence>
<name>A0A232FFQ5_9HYME</name>
<dbReference type="AlphaFoldDB" id="A0A232FFQ5"/>
<dbReference type="Proteomes" id="UP000215335">
    <property type="component" value="Unassembled WGS sequence"/>
</dbReference>
<proteinExistence type="predicted"/>
<keyword evidence="2" id="KW-1185">Reference proteome</keyword>
<dbReference type="EMBL" id="NNAY01000269">
    <property type="protein sequence ID" value="OXU29596.1"/>
    <property type="molecule type" value="Genomic_DNA"/>
</dbReference>
<organism evidence="1 2">
    <name type="scientific">Trichomalopsis sarcophagae</name>
    <dbReference type="NCBI Taxonomy" id="543379"/>
    <lineage>
        <taxon>Eukaryota</taxon>
        <taxon>Metazoa</taxon>
        <taxon>Ecdysozoa</taxon>
        <taxon>Arthropoda</taxon>
        <taxon>Hexapoda</taxon>
        <taxon>Insecta</taxon>
        <taxon>Pterygota</taxon>
        <taxon>Neoptera</taxon>
        <taxon>Endopterygota</taxon>
        <taxon>Hymenoptera</taxon>
        <taxon>Apocrita</taxon>
        <taxon>Proctotrupomorpha</taxon>
        <taxon>Chalcidoidea</taxon>
        <taxon>Pteromalidae</taxon>
        <taxon>Pteromalinae</taxon>
        <taxon>Trichomalopsis</taxon>
    </lineage>
</organism>
<comment type="caution">
    <text evidence="1">The sequence shown here is derived from an EMBL/GenBank/DDBJ whole genome shotgun (WGS) entry which is preliminary data.</text>
</comment>